<sequence length="299" mass="32545">MPNFRIKSFGEFKSPVEQDSAQELDASTLEYIKAELREVAPEMEGFYHDMHENPELGGEEVETGKRIGARLQEMGVEILKEGINGGGLIAIVRGKEGGPTIALRADMDALPIQERAENSPRSKKDGVAHMCGHDIHTASLLGAAHIFKDLAAQEKLDGDVVLVFQPSEEKAHQKASGASRMVARLLQMGYMGEGGKIDAFFGAHVMREMPRGTVNVKEGVQLASSGEVDIKLKTKGGHIMNAFEVPNLHLIFSEITMRLSEVFKPLYEKNEALVASARTAYGGTGYNVLPAEAKATWVV</sequence>
<dbReference type="AlphaFoldDB" id="A0A0G1MFD2"/>
<reference evidence="1 2" key="1">
    <citation type="journal article" date="2015" name="Nature">
        <title>rRNA introns, odd ribosomes, and small enigmatic genomes across a large radiation of phyla.</title>
        <authorList>
            <person name="Brown C.T."/>
            <person name="Hug L.A."/>
            <person name="Thomas B.C."/>
            <person name="Sharon I."/>
            <person name="Castelle C.J."/>
            <person name="Singh A."/>
            <person name="Wilkins M.J."/>
            <person name="Williams K.H."/>
            <person name="Banfield J.F."/>
        </authorList>
    </citation>
    <scope>NUCLEOTIDE SEQUENCE [LARGE SCALE GENOMIC DNA]</scope>
</reference>
<evidence type="ECO:0000313" key="1">
    <source>
        <dbReference type="EMBL" id="KKU06797.1"/>
    </source>
</evidence>
<dbReference type="Pfam" id="PF01546">
    <property type="entry name" value="Peptidase_M20"/>
    <property type="match status" value="1"/>
</dbReference>
<name>A0A0G1MFD2_9BACT</name>
<dbReference type="PANTHER" id="PTHR11014:SF63">
    <property type="entry name" value="METALLOPEPTIDASE, PUTATIVE (AFU_ORTHOLOGUE AFUA_6G09600)-RELATED"/>
    <property type="match status" value="1"/>
</dbReference>
<accession>A0A0G1MFD2</accession>
<comment type="caution">
    <text evidence="1">The sequence shown here is derived from an EMBL/GenBank/DDBJ whole genome shotgun (WGS) entry which is preliminary data.</text>
</comment>
<protein>
    <submittedName>
        <fullName evidence="1">N-acyl-L-amino acid amidohydrolase</fullName>
    </submittedName>
</protein>
<dbReference type="GO" id="GO:0016787">
    <property type="term" value="F:hydrolase activity"/>
    <property type="evidence" value="ECO:0007669"/>
    <property type="project" value="UniProtKB-KW"/>
</dbReference>
<dbReference type="InterPro" id="IPR002933">
    <property type="entry name" value="Peptidase_M20"/>
</dbReference>
<dbReference type="Gene3D" id="3.40.630.10">
    <property type="entry name" value="Zn peptidases"/>
    <property type="match status" value="1"/>
</dbReference>
<dbReference type="NCBIfam" id="TIGR01891">
    <property type="entry name" value="amidohydrolases"/>
    <property type="match status" value="1"/>
</dbReference>
<dbReference type="EMBL" id="LCKX01000022">
    <property type="protein sequence ID" value="KKU06797.1"/>
    <property type="molecule type" value="Genomic_DNA"/>
</dbReference>
<dbReference type="PANTHER" id="PTHR11014">
    <property type="entry name" value="PEPTIDASE M20 FAMILY MEMBER"/>
    <property type="match status" value="1"/>
</dbReference>
<feature type="non-terminal residue" evidence="1">
    <location>
        <position position="299"/>
    </location>
</feature>
<organism evidence="1 2">
    <name type="scientific">Candidatus Magasanikbacteria bacterium GW2011_GWA2_45_39</name>
    <dbReference type="NCBI Taxonomy" id="1619041"/>
    <lineage>
        <taxon>Bacteria</taxon>
        <taxon>Candidatus Magasanikiibacteriota</taxon>
    </lineage>
</organism>
<dbReference type="Proteomes" id="UP000033999">
    <property type="component" value="Unassembled WGS sequence"/>
</dbReference>
<keyword evidence="1" id="KW-0378">Hydrolase</keyword>
<dbReference type="InterPro" id="IPR017439">
    <property type="entry name" value="Amidohydrolase"/>
</dbReference>
<gene>
    <name evidence="1" type="ORF">UX10_C0022G0014</name>
</gene>
<proteinExistence type="predicted"/>
<evidence type="ECO:0000313" key="2">
    <source>
        <dbReference type="Proteomes" id="UP000033999"/>
    </source>
</evidence>
<dbReference type="SUPFAM" id="SSF53187">
    <property type="entry name" value="Zn-dependent exopeptidases"/>
    <property type="match status" value="1"/>
</dbReference>